<dbReference type="RefSeq" id="WP_135206546.1">
    <property type="nucleotide sequence ID" value="NZ_SPVF01000100.1"/>
</dbReference>
<dbReference type="InterPro" id="IPR029058">
    <property type="entry name" value="AB_hydrolase_fold"/>
</dbReference>
<dbReference type="InterPro" id="IPR050471">
    <property type="entry name" value="AB_hydrolase"/>
</dbReference>
<gene>
    <name evidence="2" type="ORF">E4L96_07255</name>
</gene>
<accession>A0A4Y9SGC9</accession>
<dbReference type="OrthoDB" id="9798888at2"/>
<keyword evidence="2" id="KW-0378">Hydrolase</keyword>
<dbReference type="EMBL" id="SPVF01000100">
    <property type="protein sequence ID" value="TFW23015.1"/>
    <property type="molecule type" value="Genomic_DNA"/>
</dbReference>
<dbReference type="PANTHER" id="PTHR43433">
    <property type="entry name" value="HYDROLASE, ALPHA/BETA FOLD FAMILY PROTEIN"/>
    <property type="match status" value="1"/>
</dbReference>
<dbReference type="GO" id="GO:0046503">
    <property type="term" value="P:glycerolipid catabolic process"/>
    <property type="evidence" value="ECO:0007669"/>
    <property type="project" value="TreeGrafter"/>
</dbReference>
<evidence type="ECO:0000313" key="2">
    <source>
        <dbReference type="EMBL" id="TFW23015.1"/>
    </source>
</evidence>
<dbReference type="PANTHER" id="PTHR43433:SF5">
    <property type="entry name" value="AB HYDROLASE-1 DOMAIN-CONTAINING PROTEIN"/>
    <property type="match status" value="1"/>
</dbReference>
<protein>
    <submittedName>
        <fullName evidence="2">Alpha/beta fold hydrolase</fullName>
    </submittedName>
</protein>
<evidence type="ECO:0000313" key="3">
    <source>
        <dbReference type="Proteomes" id="UP000298438"/>
    </source>
</evidence>
<dbReference type="Pfam" id="PF00561">
    <property type="entry name" value="Abhydrolase_1"/>
    <property type="match status" value="1"/>
</dbReference>
<keyword evidence="3" id="KW-1185">Reference proteome</keyword>
<dbReference type="Gene3D" id="3.40.50.1820">
    <property type="entry name" value="alpha/beta hydrolase"/>
    <property type="match status" value="1"/>
</dbReference>
<dbReference type="Proteomes" id="UP000298438">
    <property type="component" value="Unassembled WGS sequence"/>
</dbReference>
<organism evidence="2 3">
    <name type="scientific">Zemynaea arenosa</name>
    <dbReference type="NCBI Taxonomy" id="2561931"/>
    <lineage>
        <taxon>Bacteria</taxon>
        <taxon>Pseudomonadati</taxon>
        <taxon>Pseudomonadota</taxon>
        <taxon>Betaproteobacteria</taxon>
        <taxon>Burkholderiales</taxon>
        <taxon>Oxalobacteraceae</taxon>
        <taxon>Telluria group</taxon>
        <taxon>Zemynaea</taxon>
    </lineage>
</organism>
<name>A0A4Y9SGC9_9BURK</name>
<dbReference type="SUPFAM" id="SSF53474">
    <property type="entry name" value="alpha/beta-Hydrolases"/>
    <property type="match status" value="1"/>
</dbReference>
<feature type="domain" description="AB hydrolase-1" evidence="1">
    <location>
        <begin position="23"/>
        <end position="275"/>
    </location>
</feature>
<dbReference type="InterPro" id="IPR000073">
    <property type="entry name" value="AB_hydrolase_1"/>
</dbReference>
<comment type="caution">
    <text evidence="2">The sequence shown here is derived from an EMBL/GenBank/DDBJ whole genome shotgun (WGS) entry which is preliminary data.</text>
</comment>
<sequence length="308" mass="33333">MALLRIHGIDLAYERSGDPRGTPILLIMGLGMQLVSWPEEFVEGLGDLGYNVIRFDNRDSGLSSKFRAAGKPNLGWTWLKSKLHWPIRPAYTLDDMAGDALAVLNALGIGRAHVVGVAMGGMIGQVLTAKHPERVLSLTSIMSSSGRRGLPGPSREARAALLERPRNTKDRAALVEHMLGVMRTIGSPAYPMPERLLRQRIVRSLARSICPDGVARQMAAITASGDRSEMLRAIAVPTLVIHGAADPVVPLQCGIDTASLIPGARLEIIEGMGHDLPPALTERLLALIDAHTRGKMLPDPIPRLFEKQ</sequence>
<dbReference type="GO" id="GO:0004806">
    <property type="term" value="F:triacylglycerol lipase activity"/>
    <property type="evidence" value="ECO:0007669"/>
    <property type="project" value="TreeGrafter"/>
</dbReference>
<proteinExistence type="predicted"/>
<reference evidence="2 3" key="1">
    <citation type="submission" date="2019-03" db="EMBL/GenBank/DDBJ databases">
        <title>Draft Genome Sequence of Massilia arenosa sp. nov., a Novel Massilia Species Isolated from a Sandy-loam Maize Soil.</title>
        <authorList>
            <person name="Raths R."/>
            <person name="Peta V."/>
            <person name="Bucking H."/>
        </authorList>
    </citation>
    <scope>NUCLEOTIDE SEQUENCE [LARGE SCALE GENOMIC DNA]</scope>
    <source>
        <strain evidence="2 3">MC02</strain>
    </source>
</reference>
<evidence type="ECO:0000259" key="1">
    <source>
        <dbReference type="Pfam" id="PF00561"/>
    </source>
</evidence>
<dbReference type="AlphaFoldDB" id="A0A4Y9SGC9"/>